<gene>
    <name evidence="1" type="ORF">ENV67_00550</name>
</gene>
<proteinExistence type="predicted"/>
<name>A0A7C4U690_UNCW3</name>
<protein>
    <recommendedName>
        <fullName evidence="2">Cell division protein FtsL</fullName>
    </recommendedName>
</protein>
<dbReference type="EMBL" id="DTHG01000006">
    <property type="protein sequence ID" value="HGW91017.1"/>
    <property type="molecule type" value="Genomic_DNA"/>
</dbReference>
<accession>A0A7C4U690</accession>
<organism evidence="1">
    <name type="scientific">candidate division WOR-3 bacterium</name>
    <dbReference type="NCBI Taxonomy" id="2052148"/>
    <lineage>
        <taxon>Bacteria</taxon>
        <taxon>Bacteria division WOR-3</taxon>
    </lineage>
</organism>
<comment type="caution">
    <text evidence="1">The sequence shown here is derived from an EMBL/GenBank/DDBJ whole genome shotgun (WGS) entry which is preliminary data.</text>
</comment>
<sequence length="85" mass="10065">MKIIKLIIFVLILSAPFLLNVVRKNIYFSKSCIVFELNEIIKEKEREYMELKGKYNKIFSPTNIEELGGKIGLRKPQMKDYLILR</sequence>
<reference evidence="1" key="1">
    <citation type="journal article" date="2020" name="mSystems">
        <title>Genome- and Community-Level Interaction Insights into Carbon Utilization and Element Cycling Functions of Hydrothermarchaeota in Hydrothermal Sediment.</title>
        <authorList>
            <person name="Zhou Z."/>
            <person name="Liu Y."/>
            <person name="Xu W."/>
            <person name="Pan J."/>
            <person name="Luo Z.H."/>
            <person name="Li M."/>
        </authorList>
    </citation>
    <scope>NUCLEOTIDE SEQUENCE [LARGE SCALE GENOMIC DNA]</scope>
    <source>
        <strain evidence="1">SpSt-780</strain>
    </source>
</reference>
<evidence type="ECO:0008006" key="2">
    <source>
        <dbReference type="Google" id="ProtNLM"/>
    </source>
</evidence>
<evidence type="ECO:0000313" key="1">
    <source>
        <dbReference type="EMBL" id="HGW91017.1"/>
    </source>
</evidence>
<dbReference type="AlphaFoldDB" id="A0A7C4U690"/>